<reference evidence="2" key="1">
    <citation type="journal article" date="2019" name="Int. J. Syst. Evol. Microbiol.">
        <title>The Global Catalogue of Microorganisms (GCM) 10K type strain sequencing project: providing services to taxonomists for standard genome sequencing and annotation.</title>
        <authorList>
            <consortium name="The Broad Institute Genomics Platform"/>
            <consortium name="The Broad Institute Genome Sequencing Center for Infectious Disease"/>
            <person name="Wu L."/>
            <person name="Ma J."/>
        </authorList>
    </citation>
    <scope>NUCLEOTIDE SEQUENCE [LARGE SCALE GENOMIC DNA]</scope>
    <source>
        <strain evidence="2">JCM 17342</strain>
    </source>
</reference>
<gene>
    <name evidence="1" type="ORF">GCM10022247_64590</name>
</gene>
<accession>A0ABP7TSZ8</accession>
<dbReference type="Proteomes" id="UP001501747">
    <property type="component" value="Unassembled WGS sequence"/>
</dbReference>
<dbReference type="EMBL" id="BAABAL010000019">
    <property type="protein sequence ID" value="GAA4030589.1"/>
    <property type="molecule type" value="Genomic_DNA"/>
</dbReference>
<evidence type="ECO:0000313" key="1">
    <source>
        <dbReference type="EMBL" id="GAA4030589.1"/>
    </source>
</evidence>
<protein>
    <submittedName>
        <fullName evidence="1">Uncharacterized protein</fullName>
    </submittedName>
</protein>
<keyword evidence="2" id="KW-1185">Reference proteome</keyword>
<dbReference type="RefSeq" id="WP_344883333.1">
    <property type="nucleotide sequence ID" value="NZ_BAABAL010000019.1"/>
</dbReference>
<name>A0ABP7TSZ8_9PSEU</name>
<organism evidence="1 2">
    <name type="scientific">Allokutzneria multivorans</name>
    <dbReference type="NCBI Taxonomy" id="1142134"/>
    <lineage>
        <taxon>Bacteria</taxon>
        <taxon>Bacillati</taxon>
        <taxon>Actinomycetota</taxon>
        <taxon>Actinomycetes</taxon>
        <taxon>Pseudonocardiales</taxon>
        <taxon>Pseudonocardiaceae</taxon>
        <taxon>Allokutzneria</taxon>
    </lineage>
</organism>
<comment type="caution">
    <text evidence="1">The sequence shown here is derived from an EMBL/GenBank/DDBJ whole genome shotgun (WGS) entry which is preliminary data.</text>
</comment>
<evidence type="ECO:0000313" key="2">
    <source>
        <dbReference type="Proteomes" id="UP001501747"/>
    </source>
</evidence>
<sequence>MTSCLAAAVPGRTLLDPRSFSRFSRRLAAEHRLTHDDAEAIMSDALAFLAACATNTGTPLSPSPRVDWGWHLFLLHTHDYAEFCQRIAGRFLHHVPTENADDGIDASVALARTVAAIHAAGYTTDRALWSAPAMACSGCQNGCHDDPPPDSVM</sequence>
<proteinExistence type="predicted"/>